<dbReference type="EMBL" id="SJPI01000001">
    <property type="protein sequence ID" value="TWT55150.1"/>
    <property type="molecule type" value="Genomic_DNA"/>
</dbReference>
<evidence type="ECO:0000313" key="2">
    <source>
        <dbReference type="EMBL" id="TWT55150.1"/>
    </source>
</evidence>
<name>A0A5C5WX57_9BACT</name>
<feature type="region of interest" description="Disordered" evidence="1">
    <location>
        <begin position="140"/>
        <end position="160"/>
    </location>
</feature>
<evidence type="ECO:0008006" key="4">
    <source>
        <dbReference type="Google" id="ProtNLM"/>
    </source>
</evidence>
<keyword evidence="3" id="KW-1185">Reference proteome</keyword>
<evidence type="ECO:0000256" key="1">
    <source>
        <dbReference type="SAM" id="MobiDB-lite"/>
    </source>
</evidence>
<dbReference type="RefSeq" id="WP_146515072.1">
    <property type="nucleotide sequence ID" value="NZ_SJPI01000001.1"/>
</dbReference>
<dbReference type="Proteomes" id="UP000316598">
    <property type="component" value="Unassembled WGS sequence"/>
</dbReference>
<gene>
    <name evidence="2" type="ORF">Pla22_28040</name>
</gene>
<sequence>MQYRDYIKSGAWKARKNRKLRNATWVRRRIVCRGCHCLVLFSVGDIHVHHLTYERLGNELDSDLAVLCSGCHAFVHGERPPFWWSEARRQGMLGAYSRKEAKALLAEFIANGMAAKEAAVMVAGVLCPRIGPTEQESYEYHKKRRQGGRGDALALTRPWD</sequence>
<proteinExistence type="predicted"/>
<protein>
    <recommendedName>
        <fullName evidence="4">HNH endonuclease</fullName>
    </recommendedName>
</protein>
<evidence type="ECO:0000313" key="3">
    <source>
        <dbReference type="Proteomes" id="UP000316598"/>
    </source>
</evidence>
<organism evidence="2 3">
    <name type="scientific">Rubripirellula amarantea</name>
    <dbReference type="NCBI Taxonomy" id="2527999"/>
    <lineage>
        <taxon>Bacteria</taxon>
        <taxon>Pseudomonadati</taxon>
        <taxon>Planctomycetota</taxon>
        <taxon>Planctomycetia</taxon>
        <taxon>Pirellulales</taxon>
        <taxon>Pirellulaceae</taxon>
        <taxon>Rubripirellula</taxon>
    </lineage>
</organism>
<dbReference type="AlphaFoldDB" id="A0A5C5WX57"/>
<accession>A0A5C5WX57</accession>
<comment type="caution">
    <text evidence="2">The sequence shown here is derived from an EMBL/GenBank/DDBJ whole genome shotgun (WGS) entry which is preliminary data.</text>
</comment>
<reference evidence="2 3" key="1">
    <citation type="submission" date="2019-02" db="EMBL/GenBank/DDBJ databases">
        <title>Deep-cultivation of Planctomycetes and their phenomic and genomic characterization uncovers novel biology.</title>
        <authorList>
            <person name="Wiegand S."/>
            <person name="Jogler M."/>
            <person name="Boedeker C."/>
            <person name="Pinto D."/>
            <person name="Vollmers J."/>
            <person name="Rivas-Marin E."/>
            <person name="Kohn T."/>
            <person name="Peeters S.H."/>
            <person name="Heuer A."/>
            <person name="Rast P."/>
            <person name="Oberbeckmann S."/>
            <person name="Bunk B."/>
            <person name="Jeske O."/>
            <person name="Meyerdierks A."/>
            <person name="Storesund J.E."/>
            <person name="Kallscheuer N."/>
            <person name="Luecker S."/>
            <person name="Lage O.M."/>
            <person name="Pohl T."/>
            <person name="Merkel B.J."/>
            <person name="Hornburger P."/>
            <person name="Mueller R.-W."/>
            <person name="Bruemmer F."/>
            <person name="Labrenz M."/>
            <person name="Spormann A.M."/>
            <person name="Op Den Camp H."/>
            <person name="Overmann J."/>
            <person name="Amann R."/>
            <person name="Jetten M.S.M."/>
            <person name="Mascher T."/>
            <person name="Medema M.H."/>
            <person name="Devos D.P."/>
            <person name="Kaster A.-K."/>
            <person name="Ovreas L."/>
            <person name="Rohde M."/>
            <person name="Galperin M.Y."/>
            <person name="Jogler C."/>
        </authorList>
    </citation>
    <scope>NUCLEOTIDE SEQUENCE [LARGE SCALE GENOMIC DNA]</scope>
    <source>
        <strain evidence="2 3">Pla22</strain>
    </source>
</reference>
<dbReference type="OrthoDB" id="9779761at2"/>